<name>A0AAV4Q5V5_CAEEX</name>
<evidence type="ECO:0000313" key="2">
    <source>
        <dbReference type="Proteomes" id="UP001054945"/>
    </source>
</evidence>
<dbReference type="EMBL" id="BPLR01005709">
    <property type="protein sequence ID" value="GIY04435.1"/>
    <property type="molecule type" value="Genomic_DNA"/>
</dbReference>
<protein>
    <submittedName>
        <fullName evidence="1">Uncharacterized protein</fullName>
    </submittedName>
</protein>
<gene>
    <name evidence="1" type="ORF">CEXT_91601</name>
</gene>
<dbReference type="AlphaFoldDB" id="A0AAV4Q5V5"/>
<reference evidence="1 2" key="1">
    <citation type="submission" date="2021-06" db="EMBL/GenBank/DDBJ databases">
        <title>Caerostris extrusa draft genome.</title>
        <authorList>
            <person name="Kono N."/>
            <person name="Arakawa K."/>
        </authorList>
    </citation>
    <scope>NUCLEOTIDE SEQUENCE [LARGE SCALE GENOMIC DNA]</scope>
</reference>
<keyword evidence="2" id="KW-1185">Reference proteome</keyword>
<organism evidence="1 2">
    <name type="scientific">Caerostris extrusa</name>
    <name type="common">Bark spider</name>
    <name type="synonym">Caerostris bankana</name>
    <dbReference type="NCBI Taxonomy" id="172846"/>
    <lineage>
        <taxon>Eukaryota</taxon>
        <taxon>Metazoa</taxon>
        <taxon>Ecdysozoa</taxon>
        <taxon>Arthropoda</taxon>
        <taxon>Chelicerata</taxon>
        <taxon>Arachnida</taxon>
        <taxon>Araneae</taxon>
        <taxon>Araneomorphae</taxon>
        <taxon>Entelegynae</taxon>
        <taxon>Araneoidea</taxon>
        <taxon>Araneidae</taxon>
        <taxon>Caerostris</taxon>
    </lineage>
</organism>
<sequence>MQKKSATYSSNRQSFDFRFGCQQLPGAYKDVGKADELHWCTNKSRSENIFHKEGSIVRKEKTTEKINDFWTL</sequence>
<comment type="caution">
    <text evidence="1">The sequence shown here is derived from an EMBL/GenBank/DDBJ whole genome shotgun (WGS) entry which is preliminary data.</text>
</comment>
<dbReference type="Proteomes" id="UP001054945">
    <property type="component" value="Unassembled WGS sequence"/>
</dbReference>
<proteinExistence type="predicted"/>
<evidence type="ECO:0000313" key="1">
    <source>
        <dbReference type="EMBL" id="GIY04435.1"/>
    </source>
</evidence>
<accession>A0AAV4Q5V5</accession>